<proteinExistence type="predicted"/>
<dbReference type="InterPro" id="IPR002347">
    <property type="entry name" value="SDR_fam"/>
</dbReference>
<organism evidence="2 3">
    <name type="scientific">Tothia fuscella</name>
    <dbReference type="NCBI Taxonomy" id="1048955"/>
    <lineage>
        <taxon>Eukaryota</taxon>
        <taxon>Fungi</taxon>
        <taxon>Dikarya</taxon>
        <taxon>Ascomycota</taxon>
        <taxon>Pezizomycotina</taxon>
        <taxon>Dothideomycetes</taxon>
        <taxon>Pleosporomycetidae</taxon>
        <taxon>Venturiales</taxon>
        <taxon>Cylindrosympodiaceae</taxon>
        <taxon>Tothia</taxon>
    </lineage>
</organism>
<dbReference type="PANTHER" id="PTHR47534:SF2">
    <property type="entry name" value="KETOREDUCTASE (KR) DOMAIN-CONTAINING PROTEIN-RELATED"/>
    <property type="match status" value="1"/>
</dbReference>
<protein>
    <submittedName>
        <fullName evidence="2">Short-chain dehydrogenase/reductase</fullName>
    </submittedName>
</protein>
<dbReference type="InterPro" id="IPR052228">
    <property type="entry name" value="Sec_Metab_Biosynth_Oxidored"/>
</dbReference>
<dbReference type="Pfam" id="PF00106">
    <property type="entry name" value="adh_short"/>
    <property type="match status" value="1"/>
</dbReference>
<dbReference type="InterPro" id="IPR036291">
    <property type="entry name" value="NAD(P)-bd_dom_sf"/>
</dbReference>
<name>A0A9P4NM47_9PEZI</name>
<evidence type="ECO:0000313" key="2">
    <source>
        <dbReference type="EMBL" id="KAF2427759.1"/>
    </source>
</evidence>
<accession>A0A9P4NM47</accession>
<dbReference type="SUPFAM" id="SSF51735">
    <property type="entry name" value="NAD(P)-binding Rossmann-fold domains"/>
    <property type="match status" value="1"/>
</dbReference>
<evidence type="ECO:0000256" key="1">
    <source>
        <dbReference type="ARBA" id="ARBA00023002"/>
    </source>
</evidence>
<dbReference type="PANTHER" id="PTHR47534">
    <property type="entry name" value="YALI0E05731P"/>
    <property type="match status" value="1"/>
</dbReference>
<dbReference type="EMBL" id="MU007057">
    <property type="protein sequence ID" value="KAF2427759.1"/>
    <property type="molecule type" value="Genomic_DNA"/>
</dbReference>
<evidence type="ECO:0000313" key="3">
    <source>
        <dbReference type="Proteomes" id="UP000800235"/>
    </source>
</evidence>
<comment type="caution">
    <text evidence="2">The sequence shown here is derived from an EMBL/GenBank/DDBJ whole genome shotgun (WGS) entry which is preliminary data.</text>
</comment>
<dbReference type="Gene3D" id="3.40.50.720">
    <property type="entry name" value="NAD(P)-binding Rossmann-like Domain"/>
    <property type="match status" value="1"/>
</dbReference>
<keyword evidence="1" id="KW-0560">Oxidoreductase</keyword>
<keyword evidence="3" id="KW-1185">Reference proteome</keyword>
<sequence>MVAISEIRGQLHKLSEIGPNLVGVFVGGTSGIGESTAREFVRYANAPRVYLVGRSREQAEKLVEEFKDINKEAQTTFLQSDVSLLRNVDEVCKEIRGKESKVNLLVLSAGIMTMSGRDETDEGLDKKVSLHCYSRLRFTANLLPLLRAASTSQPPLSRIISVLGAGYEGALDTSDLSLRKPGAYSLSSAANHAISMTSLSFDHLAKDAANKDVAFVHSNPGGVQTNLGRNLGGVMQKLLAVGAVLLKPTGLIVPVKESGERHAWAGTSGAFGSGAILVGPKGEKTTSKVFEGLRRDGKGEVVWRHMEEVFRQVEGQGAKYIGEDDGHR</sequence>
<dbReference type="AlphaFoldDB" id="A0A9P4NM47"/>
<reference evidence="2" key="1">
    <citation type="journal article" date="2020" name="Stud. Mycol.">
        <title>101 Dothideomycetes genomes: a test case for predicting lifestyles and emergence of pathogens.</title>
        <authorList>
            <person name="Haridas S."/>
            <person name="Albert R."/>
            <person name="Binder M."/>
            <person name="Bloem J."/>
            <person name="Labutti K."/>
            <person name="Salamov A."/>
            <person name="Andreopoulos B."/>
            <person name="Baker S."/>
            <person name="Barry K."/>
            <person name="Bills G."/>
            <person name="Bluhm B."/>
            <person name="Cannon C."/>
            <person name="Castanera R."/>
            <person name="Culley D."/>
            <person name="Daum C."/>
            <person name="Ezra D."/>
            <person name="Gonzalez J."/>
            <person name="Henrissat B."/>
            <person name="Kuo A."/>
            <person name="Liang C."/>
            <person name="Lipzen A."/>
            <person name="Lutzoni F."/>
            <person name="Magnuson J."/>
            <person name="Mondo S."/>
            <person name="Nolan M."/>
            <person name="Ohm R."/>
            <person name="Pangilinan J."/>
            <person name="Park H.-J."/>
            <person name="Ramirez L."/>
            <person name="Alfaro M."/>
            <person name="Sun H."/>
            <person name="Tritt A."/>
            <person name="Yoshinaga Y."/>
            <person name="Zwiers L.-H."/>
            <person name="Turgeon B."/>
            <person name="Goodwin S."/>
            <person name="Spatafora J."/>
            <person name="Crous P."/>
            <person name="Grigoriev I."/>
        </authorList>
    </citation>
    <scope>NUCLEOTIDE SEQUENCE</scope>
    <source>
        <strain evidence="2">CBS 130266</strain>
    </source>
</reference>
<gene>
    <name evidence="2" type="ORF">EJ08DRAFT_592518</name>
</gene>
<dbReference type="OrthoDB" id="2898509at2759"/>
<dbReference type="Proteomes" id="UP000800235">
    <property type="component" value="Unassembled WGS sequence"/>
</dbReference>
<dbReference type="GO" id="GO:0016491">
    <property type="term" value="F:oxidoreductase activity"/>
    <property type="evidence" value="ECO:0007669"/>
    <property type="project" value="UniProtKB-KW"/>
</dbReference>